<dbReference type="CDD" id="cd00082">
    <property type="entry name" value="HisKA"/>
    <property type="match status" value="1"/>
</dbReference>
<dbReference type="SUPFAM" id="SSF55874">
    <property type="entry name" value="ATPase domain of HSP90 chaperone/DNA topoisomerase II/histidine kinase"/>
    <property type="match status" value="1"/>
</dbReference>
<evidence type="ECO:0000256" key="7">
    <source>
        <dbReference type="ARBA" id="ARBA00022777"/>
    </source>
</evidence>
<dbReference type="PROSITE" id="PS50885">
    <property type="entry name" value="HAMP"/>
    <property type="match status" value="1"/>
</dbReference>
<dbReference type="SUPFAM" id="SSF47384">
    <property type="entry name" value="Homodimeric domain of signal transducing histidine kinase"/>
    <property type="match status" value="1"/>
</dbReference>
<accession>A0ABR7DC85</accession>
<comment type="caution">
    <text evidence="14">The sequence shown here is derived from an EMBL/GenBank/DDBJ whole genome shotgun (WGS) entry which is preliminary data.</text>
</comment>
<keyword evidence="6 11" id="KW-0812">Transmembrane</keyword>
<dbReference type="InterPro" id="IPR005467">
    <property type="entry name" value="His_kinase_dom"/>
</dbReference>
<keyword evidence="15" id="KW-1185">Reference proteome</keyword>
<keyword evidence="8 11" id="KW-1133">Transmembrane helix</keyword>
<dbReference type="PANTHER" id="PTHR45436">
    <property type="entry name" value="SENSOR HISTIDINE KINASE YKOH"/>
    <property type="match status" value="1"/>
</dbReference>
<dbReference type="InterPro" id="IPR003660">
    <property type="entry name" value="HAMP_dom"/>
</dbReference>
<dbReference type="SUPFAM" id="SSF158472">
    <property type="entry name" value="HAMP domain-like"/>
    <property type="match status" value="1"/>
</dbReference>
<name>A0ABR7DC85_9CLOT</name>
<dbReference type="InterPro" id="IPR004358">
    <property type="entry name" value="Sig_transdc_His_kin-like_C"/>
</dbReference>
<proteinExistence type="predicted"/>
<evidence type="ECO:0000256" key="8">
    <source>
        <dbReference type="ARBA" id="ARBA00022989"/>
    </source>
</evidence>
<feature type="domain" description="Histidine kinase" evidence="12">
    <location>
        <begin position="161"/>
        <end position="373"/>
    </location>
</feature>
<dbReference type="PRINTS" id="PR00344">
    <property type="entry name" value="BCTRLSENSOR"/>
</dbReference>
<dbReference type="RefSeq" id="WP_186859750.1">
    <property type="nucleotide sequence ID" value="NZ_JACOOO010000015.1"/>
</dbReference>
<evidence type="ECO:0000256" key="5">
    <source>
        <dbReference type="ARBA" id="ARBA00022679"/>
    </source>
</evidence>
<keyword evidence="5" id="KW-0808">Transferase</keyword>
<dbReference type="Gene3D" id="1.10.287.130">
    <property type="match status" value="1"/>
</dbReference>
<dbReference type="Pfam" id="PF02518">
    <property type="entry name" value="HATPase_c"/>
    <property type="match status" value="1"/>
</dbReference>
<dbReference type="InterPro" id="IPR050428">
    <property type="entry name" value="TCS_sensor_his_kinase"/>
</dbReference>
<organism evidence="14 15">
    <name type="scientific">Clostridium hominis</name>
    <dbReference type="NCBI Taxonomy" id="2763036"/>
    <lineage>
        <taxon>Bacteria</taxon>
        <taxon>Bacillati</taxon>
        <taxon>Bacillota</taxon>
        <taxon>Clostridia</taxon>
        <taxon>Eubacteriales</taxon>
        <taxon>Clostridiaceae</taxon>
        <taxon>Clostridium</taxon>
    </lineage>
</organism>
<feature type="domain" description="HAMP" evidence="13">
    <location>
        <begin position="100"/>
        <end position="153"/>
    </location>
</feature>
<dbReference type="InterPro" id="IPR036097">
    <property type="entry name" value="HisK_dim/P_sf"/>
</dbReference>
<dbReference type="SMART" id="SM00387">
    <property type="entry name" value="HATPase_c"/>
    <property type="match status" value="1"/>
</dbReference>
<dbReference type="Pfam" id="PF00512">
    <property type="entry name" value="HisKA"/>
    <property type="match status" value="1"/>
</dbReference>
<keyword evidence="9" id="KW-0902">Two-component regulatory system</keyword>
<dbReference type="CDD" id="cd00075">
    <property type="entry name" value="HATPase"/>
    <property type="match status" value="1"/>
</dbReference>
<dbReference type="EC" id="2.7.13.3" evidence="3"/>
<evidence type="ECO:0000256" key="4">
    <source>
        <dbReference type="ARBA" id="ARBA00022553"/>
    </source>
</evidence>
<dbReference type="InterPro" id="IPR036890">
    <property type="entry name" value="HATPase_C_sf"/>
</dbReference>
<dbReference type="EMBL" id="JACOOO010000015">
    <property type="protein sequence ID" value="MBC5628797.1"/>
    <property type="molecule type" value="Genomic_DNA"/>
</dbReference>
<sequence length="373" mass="41994">MKNKKMSLRIKLTFTSIVILTSMCILLTMTAIYSASVITNSINSLLPGDSQYIQEPTNSYAAASTTQSTEAATKTFRINNITVMFILIVAGSYMTYYFSSKALKPLEKLNDEINKININNLNVNIELQNTGNEIDQLTQSFNTMTSKLHNSYILQKNFSANAAHELRTPLAVIQTKIDVFKMKKRSMEEYDEFLATIEENTVRLSGIVKGLLNFTNEQVVDMSQQVNIKEIVEEVLYELEDEAIRNNIDISLKGNNTVVNGNDGLLQQAIYNLIENAIKYNNKDGKIEVEILQKDNTIILRVSDTGIGIPDEMKERIFQPLFRVDESRSRDIAGSGLGLTIVKNIIEKHGGIIRVKDNIPQGTCFEVIFKNLK</sequence>
<dbReference type="PROSITE" id="PS50109">
    <property type="entry name" value="HIS_KIN"/>
    <property type="match status" value="1"/>
</dbReference>
<dbReference type="PANTHER" id="PTHR45436:SF5">
    <property type="entry name" value="SENSOR HISTIDINE KINASE TRCS"/>
    <property type="match status" value="1"/>
</dbReference>
<evidence type="ECO:0000256" key="1">
    <source>
        <dbReference type="ARBA" id="ARBA00000085"/>
    </source>
</evidence>
<feature type="transmembrane region" description="Helical" evidence="11">
    <location>
        <begin position="12"/>
        <end position="35"/>
    </location>
</feature>
<comment type="subcellular location">
    <subcellularLocation>
        <location evidence="2">Membrane</location>
    </subcellularLocation>
</comment>
<evidence type="ECO:0000256" key="10">
    <source>
        <dbReference type="ARBA" id="ARBA00023136"/>
    </source>
</evidence>
<feature type="transmembrane region" description="Helical" evidence="11">
    <location>
        <begin position="78"/>
        <end position="98"/>
    </location>
</feature>
<evidence type="ECO:0000259" key="13">
    <source>
        <dbReference type="PROSITE" id="PS50885"/>
    </source>
</evidence>
<dbReference type="InterPro" id="IPR003661">
    <property type="entry name" value="HisK_dim/P_dom"/>
</dbReference>
<evidence type="ECO:0000313" key="15">
    <source>
        <dbReference type="Proteomes" id="UP000596929"/>
    </source>
</evidence>
<dbReference type="SMART" id="SM00388">
    <property type="entry name" value="HisKA"/>
    <property type="match status" value="1"/>
</dbReference>
<keyword evidence="7 14" id="KW-0418">Kinase</keyword>
<evidence type="ECO:0000313" key="14">
    <source>
        <dbReference type="EMBL" id="MBC5628797.1"/>
    </source>
</evidence>
<dbReference type="Gene3D" id="3.30.565.10">
    <property type="entry name" value="Histidine kinase-like ATPase, C-terminal domain"/>
    <property type="match status" value="1"/>
</dbReference>
<evidence type="ECO:0000256" key="9">
    <source>
        <dbReference type="ARBA" id="ARBA00023012"/>
    </source>
</evidence>
<evidence type="ECO:0000256" key="6">
    <source>
        <dbReference type="ARBA" id="ARBA00022692"/>
    </source>
</evidence>
<dbReference type="InterPro" id="IPR003594">
    <property type="entry name" value="HATPase_dom"/>
</dbReference>
<evidence type="ECO:0000259" key="12">
    <source>
        <dbReference type="PROSITE" id="PS50109"/>
    </source>
</evidence>
<keyword evidence="10 11" id="KW-0472">Membrane</keyword>
<dbReference type="GO" id="GO:0016301">
    <property type="term" value="F:kinase activity"/>
    <property type="evidence" value="ECO:0007669"/>
    <property type="project" value="UniProtKB-KW"/>
</dbReference>
<dbReference type="Pfam" id="PF00672">
    <property type="entry name" value="HAMP"/>
    <property type="match status" value="1"/>
</dbReference>
<comment type="catalytic activity">
    <reaction evidence="1">
        <text>ATP + protein L-histidine = ADP + protein N-phospho-L-histidine.</text>
        <dbReference type="EC" id="2.7.13.3"/>
    </reaction>
</comment>
<dbReference type="SMART" id="SM00304">
    <property type="entry name" value="HAMP"/>
    <property type="match status" value="1"/>
</dbReference>
<dbReference type="Proteomes" id="UP000596929">
    <property type="component" value="Unassembled WGS sequence"/>
</dbReference>
<evidence type="ECO:0000256" key="2">
    <source>
        <dbReference type="ARBA" id="ARBA00004370"/>
    </source>
</evidence>
<evidence type="ECO:0000256" key="3">
    <source>
        <dbReference type="ARBA" id="ARBA00012438"/>
    </source>
</evidence>
<dbReference type="Gene3D" id="6.10.340.10">
    <property type="match status" value="1"/>
</dbReference>
<gene>
    <name evidence="14" type="ORF">H8S20_07835</name>
</gene>
<protein>
    <recommendedName>
        <fullName evidence="3">histidine kinase</fullName>
        <ecNumber evidence="3">2.7.13.3</ecNumber>
    </recommendedName>
</protein>
<keyword evidence="4" id="KW-0597">Phosphoprotein</keyword>
<reference evidence="14 15" key="1">
    <citation type="submission" date="2020-08" db="EMBL/GenBank/DDBJ databases">
        <title>Genome public.</title>
        <authorList>
            <person name="Liu C."/>
            <person name="Sun Q."/>
        </authorList>
    </citation>
    <scope>NUCLEOTIDE SEQUENCE [LARGE SCALE GENOMIC DNA]</scope>
    <source>
        <strain evidence="14 15">NSJ-6</strain>
    </source>
</reference>
<evidence type="ECO:0000256" key="11">
    <source>
        <dbReference type="SAM" id="Phobius"/>
    </source>
</evidence>